<dbReference type="Proteomes" id="UP000288812">
    <property type="component" value="Unassembled WGS sequence"/>
</dbReference>
<comment type="caution">
    <text evidence="1">The sequence shown here is derived from an EMBL/GenBank/DDBJ whole genome shotgun (WGS) entry which is preliminary data.</text>
</comment>
<dbReference type="AlphaFoldDB" id="A0A437S4R3"/>
<organism evidence="1 2">
    <name type="scientific">Anaerosphaera multitolerans</name>
    <dbReference type="NCBI Taxonomy" id="2487351"/>
    <lineage>
        <taxon>Bacteria</taxon>
        <taxon>Bacillati</taxon>
        <taxon>Bacillota</taxon>
        <taxon>Tissierellia</taxon>
        <taxon>Tissierellales</taxon>
        <taxon>Peptoniphilaceae</taxon>
        <taxon>Anaerosphaera</taxon>
    </lineage>
</organism>
<keyword evidence="2" id="KW-1185">Reference proteome</keyword>
<dbReference type="EMBL" id="RLIH01000018">
    <property type="protein sequence ID" value="RVU53984.1"/>
    <property type="molecule type" value="Genomic_DNA"/>
</dbReference>
<dbReference type="OrthoDB" id="1700561at2"/>
<protein>
    <submittedName>
        <fullName evidence="1">Uncharacterized protein</fullName>
    </submittedName>
</protein>
<proteinExistence type="predicted"/>
<sequence length="355" mass="42324">MFEIINNGKKYVPKAALKVSCADYLVLAIDEDNNFIFVHSKDIFELRENPQILKDLAIPVNKSEIYNIRQSEIDKKDLIDFKNIKLSALNFKELLSIYKKFEFKSDVSSNIFKNRILGTLKKNLYNCKYNGKVDYEDDIKSLIKNIYDFKVDNFMDYELKVVSKEYINFLKVKVYEKMNIYELLKEHSRFIDVIEGKKDIDKLGFPSVDLFTLREVIEPAVRVLIYFKEDIILTELLNITRHALEINPFTVKSEEVKELNLSFKFDEDAKFNYNYLFYESLGINTDFVYEELASLNKWEFEEVSKHLFKVSEDVLYQYKDREEFWNILKETLIIYEDVSFVKYFINYLLTTLETN</sequence>
<gene>
    <name evidence="1" type="ORF">EF514_09720</name>
</gene>
<evidence type="ECO:0000313" key="2">
    <source>
        <dbReference type="Proteomes" id="UP000288812"/>
    </source>
</evidence>
<accession>A0A437S4R3</accession>
<name>A0A437S4R3_9FIRM</name>
<dbReference type="RefSeq" id="WP_127725249.1">
    <property type="nucleotide sequence ID" value="NZ_RLIH01000018.1"/>
</dbReference>
<reference evidence="1 2" key="1">
    <citation type="submission" date="2018-11" db="EMBL/GenBank/DDBJ databases">
        <title>Genome sequencing and assembly of Anaerosphaera sp. nov., GS7-6-2.</title>
        <authorList>
            <person name="Rettenmaier R."/>
            <person name="Liebl W."/>
            <person name="Zverlov V."/>
        </authorList>
    </citation>
    <scope>NUCLEOTIDE SEQUENCE [LARGE SCALE GENOMIC DNA]</scope>
    <source>
        <strain evidence="1 2">GS7-6-2</strain>
    </source>
</reference>
<evidence type="ECO:0000313" key="1">
    <source>
        <dbReference type="EMBL" id="RVU53984.1"/>
    </source>
</evidence>